<dbReference type="Pfam" id="PF09848">
    <property type="entry name" value="SLFN-g3_helicase"/>
    <property type="match status" value="1"/>
</dbReference>
<dbReference type="SMART" id="SM00382">
    <property type="entry name" value="AAA"/>
    <property type="match status" value="1"/>
</dbReference>
<dbReference type="SUPFAM" id="SSF52540">
    <property type="entry name" value="P-loop containing nucleoside triphosphate hydrolases"/>
    <property type="match status" value="1"/>
</dbReference>
<dbReference type="InterPro" id="IPR018647">
    <property type="entry name" value="SLFN_3-like_DNA/RNA_helicase"/>
</dbReference>
<dbReference type="InterPro" id="IPR027417">
    <property type="entry name" value="P-loop_NTPase"/>
</dbReference>
<dbReference type="Proteomes" id="UP000475545">
    <property type="component" value="Unassembled WGS sequence"/>
</dbReference>
<dbReference type="InterPro" id="IPR003593">
    <property type="entry name" value="AAA+_ATPase"/>
</dbReference>
<keyword evidence="3" id="KW-1185">Reference proteome</keyword>
<dbReference type="Gene3D" id="3.40.50.300">
    <property type="entry name" value="P-loop containing nucleotide triphosphate hydrolases"/>
    <property type="match status" value="1"/>
</dbReference>
<gene>
    <name evidence="2" type="ORF">GIY30_23865</name>
</gene>
<organism evidence="2 3">
    <name type="scientific">Gordonia mangrovi</name>
    <dbReference type="NCBI Taxonomy" id="2665643"/>
    <lineage>
        <taxon>Bacteria</taxon>
        <taxon>Bacillati</taxon>
        <taxon>Actinomycetota</taxon>
        <taxon>Actinomycetes</taxon>
        <taxon>Mycobacteriales</taxon>
        <taxon>Gordoniaceae</taxon>
        <taxon>Gordonia</taxon>
    </lineage>
</organism>
<name>A0A6L7GXH8_9ACTN</name>
<feature type="domain" description="AAA+ ATPase" evidence="1">
    <location>
        <begin position="251"/>
        <end position="407"/>
    </location>
</feature>
<evidence type="ECO:0000259" key="1">
    <source>
        <dbReference type="SMART" id="SM00382"/>
    </source>
</evidence>
<dbReference type="CDD" id="cd00009">
    <property type="entry name" value="AAA"/>
    <property type="match status" value="1"/>
</dbReference>
<accession>A0A6L7GXH8</accession>
<protein>
    <submittedName>
        <fullName evidence="2">DUF2075 domain-containing protein</fullName>
    </submittedName>
</protein>
<dbReference type="EMBL" id="WMBR01000012">
    <property type="protein sequence ID" value="MXP24363.1"/>
    <property type="molecule type" value="Genomic_DNA"/>
</dbReference>
<proteinExistence type="predicted"/>
<comment type="caution">
    <text evidence="2">The sequence shown here is derived from an EMBL/GenBank/DDBJ whole genome shotgun (WGS) entry which is preliminary data.</text>
</comment>
<evidence type="ECO:0000313" key="3">
    <source>
        <dbReference type="Proteomes" id="UP000475545"/>
    </source>
</evidence>
<dbReference type="AlphaFoldDB" id="A0A6L7GXH8"/>
<evidence type="ECO:0000313" key="2">
    <source>
        <dbReference type="EMBL" id="MXP24363.1"/>
    </source>
</evidence>
<reference evidence="2 3" key="1">
    <citation type="submission" date="2019-11" db="EMBL/GenBank/DDBJ databases">
        <title>Gordonia sp. nov., a novel actinobacterium isolated from mangrove soil in Hainan.</title>
        <authorList>
            <person name="Huang X."/>
            <person name="Xie Y."/>
            <person name="Chu X."/>
            <person name="Xiao K."/>
        </authorList>
    </citation>
    <scope>NUCLEOTIDE SEQUENCE [LARGE SCALE GENOMIC DNA]</scope>
    <source>
        <strain evidence="2 3">HNM0687</strain>
    </source>
</reference>
<sequence length="611" mass="68164">MSGVRAQITANTLVPTLIEQHYFEYGYHASKAEVRSWERSVAVLVGDLEDAGLQQAELLLEYRLPLTSKRADVVICGVHPKTGESSYVVVELKQWTSAAMLDGAEDVVLYEGDRERLHPVEQVRRYCSHIADFIASLAGSSEQLAGVAYLHNASDDGVRALWGYPESQTGRMFTGQRRSEMIDFLRSRIADKSGADAADQLLSSAVRPSKQLMALAADEVQRREQFVLLDEQKVAYSLVMRAVQNASRQNTKQVIAVVGGPGSGKSVIALSLLGELARQGRTAVHATGSSAFTKTLRKVAGARAPRVQKLFTYYNNFINSEPNDLEVLICDEAHRIRETSTNRFTRAVNRTGRPQVVELIDAARVPVFLLDEDQIVKPTERGSVDEIRRAAERMGCTFEVVHLDGQFRCGGSQAYDYWVQRLLELKPGGPIRWEGDDAFDVSVDDAPSIIETRLQQMLDDGYSARMVAGYCWRWSTPEKGEPLADDIAIGGWRRPWNNPKSTKHEGAPGRELWATDPAGFGQIGCVYTAQGFEYDYGAVIFGPDLVWRADRWVAQPEHSYDRQVKTADHAAFDRAIRNTYKVLLTRGMRGMRMYSTDSETQEMLRSLVGGR</sequence>